<dbReference type="Proteomes" id="UP000241462">
    <property type="component" value="Unassembled WGS sequence"/>
</dbReference>
<dbReference type="AlphaFoldDB" id="A0A2T2ZVG7"/>
<dbReference type="SMART" id="SM00478">
    <property type="entry name" value="ENDO3c"/>
    <property type="match status" value="1"/>
</dbReference>
<sequence>GETPWPELAAPSAEQCEQVYNILRFQHADGHLRFERPPKVPPPSLEVAGCGETQLLVDGLCRTVLSGATSMKNADKTIRDVVEFYGTITKSIEIDGQVITPVTNCIDWDKVRLGGAEQLKAVIRSGGLQATSSKAILNILETTQNTNANRTAAFRQQKLAKTPLKFPGSDALTQAQKDMEIWMFDNKIISLEHLRALPTETAMNELVQLKGVGIKTAACVILFCLQEPCFAVDTHCFRMAKWLGWLPNNLHENSGREKAFAHLDLRIPDHLKYGLHQLFIEHGQSCHRCKAITKPGNKDWEASICPLEHLLNR</sequence>
<evidence type="ECO:0000259" key="1">
    <source>
        <dbReference type="SMART" id="SM00478"/>
    </source>
</evidence>
<evidence type="ECO:0000313" key="3">
    <source>
        <dbReference type="Proteomes" id="UP000241462"/>
    </source>
</evidence>
<dbReference type="SUPFAM" id="SSF48150">
    <property type="entry name" value="DNA-glycosylase"/>
    <property type="match status" value="1"/>
</dbReference>
<feature type="non-terminal residue" evidence="2">
    <location>
        <position position="1"/>
    </location>
</feature>
<dbReference type="OrthoDB" id="5607at2759"/>
<gene>
    <name evidence="2" type="ORF">BD289DRAFT_347025</name>
</gene>
<dbReference type="InterPro" id="IPR011257">
    <property type="entry name" value="DNA_glycosylase"/>
</dbReference>
<evidence type="ECO:0000313" key="2">
    <source>
        <dbReference type="EMBL" id="PSR77778.1"/>
    </source>
</evidence>
<name>A0A2T2ZVG7_9PEZI</name>
<dbReference type="InParanoid" id="A0A2T2ZVG7"/>
<dbReference type="InterPro" id="IPR023170">
    <property type="entry name" value="HhH_base_excis_C"/>
</dbReference>
<dbReference type="CDD" id="cd00056">
    <property type="entry name" value="ENDO3c"/>
    <property type="match status" value="1"/>
</dbReference>
<keyword evidence="3" id="KW-1185">Reference proteome</keyword>
<dbReference type="InterPro" id="IPR003265">
    <property type="entry name" value="HhH-GPD_domain"/>
</dbReference>
<feature type="non-terminal residue" evidence="2">
    <location>
        <position position="313"/>
    </location>
</feature>
<dbReference type="GO" id="GO:0006285">
    <property type="term" value="P:base-excision repair, AP site formation"/>
    <property type="evidence" value="ECO:0007669"/>
    <property type="project" value="UniProtKB-ARBA"/>
</dbReference>
<accession>A0A2T2ZVG7</accession>
<organism evidence="2 3">
    <name type="scientific">Coniella lustricola</name>
    <dbReference type="NCBI Taxonomy" id="2025994"/>
    <lineage>
        <taxon>Eukaryota</taxon>
        <taxon>Fungi</taxon>
        <taxon>Dikarya</taxon>
        <taxon>Ascomycota</taxon>
        <taxon>Pezizomycotina</taxon>
        <taxon>Sordariomycetes</taxon>
        <taxon>Sordariomycetidae</taxon>
        <taxon>Diaporthales</taxon>
        <taxon>Schizoparmaceae</taxon>
        <taxon>Coniella</taxon>
    </lineage>
</organism>
<dbReference type="PANTHER" id="PTHR47203">
    <property type="match status" value="1"/>
</dbReference>
<protein>
    <submittedName>
        <fullName evidence="2">DNA glycosylase</fullName>
    </submittedName>
</protein>
<dbReference type="PANTHER" id="PTHR47203:SF1">
    <property type="entry name" value="HYPOTHETICAL BASE EXCISION DNA REPAIR PROTEIN (EUROFUNG)"/>
    <property type="match status" value="1"/>
</dbReference>
<dbReference type="EMBL" id="KZ678638">
    <property type="protein sequence ID" value="PSR77778.1"/>
    <property type="molecule type" value="Genomic_DNA"/>
</dbReference>
<reference evidence="2 3" key="1">
    <citation type="journal article" date="2018" name="Mycol. Prog.">
        <title>Coniella lustricola, a new species from submerged detritus.</title>
        <authorList>
            <person name="Raudabaugh D.B."/>
            <person name="Iturriaga T."/>
            <person name="Carver A."/>
            <person name="Mondo S."/>
            <person name="Pangilinan J."/>
            <person name="Lipzen A."/>
            <person name="He G."/>
            <person name="Amirebrahimi M."/>
            <person name="Grigoriev I.V."/>
            <person name="Miller A.N."/>
        </authorList>
    </citation>
    <scope>NUCLEOTIDE SEQUENCE [LARGE SCALE GENOMIC DNA]</scope>
    <source>
        <strain evidence="2 3">B22-T-1</strain>
    </source>
</reference>
<dbReference type="Gene3D" id="1.10.340.30">
    <property type="entry name" value="Hypothetical protein, domain 2"/>
    <property type="match status" value="1"/>
</dbReference>
<proteinExistence type="predicted"/>
<feature type="domain" description="HhH-GPD" evidence="1">
    <location>
        <begin position="142"/>
        <end position="285"/>
    </location>
</feature>
<dbReference type="GO" id="GO:0000702">
    <property type="term" value="F:oxidized base lesion DNA N-glycosylase activity"/>
    <property type="evidence" value="ECO:0007669"/>
    <property type="project" value="UniProtKB-ARBA"/>
</dbReference>
<dbReference type="Gene3D" id="1.10.1670.10">
    <property type="entry name" value="Helix-hairpin-Helix base-excision DNA repair enzymes (C-terminal)"/>
    <property type="match status" value="1"/>
</dbReference>
<dbReference type="STRING" id="2025994.A0A2T2ZVG7"/>